<proteinExistence type="predicted"/>
<feature type="domain" description="Reverse transcriptase/retrotransposon-derived protein RNase H-like" evidence="2">
    <location>
        <begin position="170"/>
        <end position="233"/>
    </location>
</feature>
<gene>
    <name evidence="3" type="ORF">GEV33_012705</name>
</gene>
<feature type="region of interest" description="Disordered" evidence="1">
    <location>
        <begin position="1730"/>
        <end position="1784"/>
    </location>
</feature>
<dbReference type="GO" id="GO:0003676">
    <property type="term" value="F:nucleic acid binding"/>
    <property type="evidence" value="ECO:0007669"/>
    <property type="project" value="InterPro"/>
</dbReference>
<protein>
    <recommendedName>
        <fullName evidence="2">Reverse transcriptase/retrotransposon-derived protein RNase H-like domain-containing protein</fullName>
    </recommendedName>
</protein>
<dbReference type="Pfam" id="PF17919">
    <property type="entry name" value="RT_RNaseH_2"/>
    <property type="match status" value="1"/>
</dbReference>
<dbReference type="SUPFAM" id="SSF53098">
    <property type="entry name" value="Ribonuclease H-like"/>
    <property type="match status" value="1"/>
</dbReference>
<dbReference type="InterPro" id="IPR036397">
    <property type="entry name" value="RNaseH_sf"/>
</dbReference>
<dbReference type="PANTHER" id="PTHR37984">
    <property type="entry name" value="PROTEIN CBG26694"/>
    <property type="match status" value="1"/>
</dbReference>
<evidence type="ECO:0000256" key="1">
    <source>
        <dbReference type="SAM" id="MobiDB-lite"/>
    </source>
</evidence>
<dbReference type="Proteomes" id="UP000719412">
    <property type="component" value="Unassembled WGS sequence"/>
</dbReference>
<reference evidence="3" key="2">
    <citation type="submission" date="2021-08" db="EMBL/GenBank/DDBJ databases">
        <authorList>
            <person name="Eriksson T."/>
        </authorList>
    </citation>
    <scope>NUCLEOTIDE SEQUENCE</scope>
    <source>
        <strain evidence="3">Stoneville</strain>
        <tissue evidence="3">Whole head</tissue>
    </source>
</reference>
<comment type="caution">
    <text evidence="3">The sequence shown here is derived from an EMBL/GenBank/DDBJ whole genome shotgun (WGS) entry which is preliminary data.</text>
</comment>
<name>A0A8J6H975_TENMO</name>
<accession>A0A8J6H975</accession>
<dbReference type="PANTHER" id="PTHR37984:SF8">
    <property type="entry name" value="CCHC-TYPE DOMAIN-CONTAINING PROTEIN"/>
    <property type="match status" value="1"/>
</dbReference>
<dbReference type="InterPro" id="IPR050951">
    <property type="entry name" value="Retrovirus_Pol_polyprotein"/>
</dbReference>
<sequence>MTSFNKHNVSTFYNNLEKNISRNPETYADGSRIYNLDETSTTTVHKQKKIEALKGVKQVTKATSQERGILVTTSCTINAAGNTIPPAMVFPRKKFQPRMIRGAPPAVDSWMLRNPAVPITIYEIAEFVGVAHDKAMTPCNIKSGFRKAGIYPVDKDLFTDVDFLSSFVTDSLKNQDSDRPILHYFDPNKEITISVDASQNGLGAVLLQDNKPCAYSSRAMTETQQRKKTYWVNCKHTRGGNYQLSQLWPFDHNRMPPRMPRNYKKKRPGPSYIQEDMERAVSDVENKNKTFRQAEEFYATNDNAEAQDETLILTAPSTISKSRKKDRFDVENFENSENEKIGKKYGLDPEGSNADFETSFMKEFLEFRSSEKYEISEFGGSCVLYIAGWVVKKLTVERRPTKFFKDNHFWENVVFSDEKRFKSSPDGKVREYRPRKQRCNTNNFFKANPNKRFSVNIWDWISAQSHGVLLNVEERLTSNVYIRILEDLQCSKFSRTAVGFSKMELAKHIKPLVGDTDWPIWKRKIRDLLDYHEGAQGAIDGRLVKLEPLQVGAADNVVKEHKMKSDFFRKASSYAKSMISSSVTDKVYQKIMNKDTAHEAWEALKLNFEASSKDQLFKICTEFFTFSWINGEDVSTHVAKFVVCDLILVCKVLQILPGDFENFKSNWMLLSKNEEKTFEELITHLCMYERNFRKTTEGASGDAFFLKSEKKNSKKSKEDDICNYCKKKGHCVKTCHKWIADGRPQKNAPKSNSLDTNIALYMTLNDVWLVPQISKNLFSVLAAQDRNENSRFLSTATECYLKVNGKTMLRGSRVKGGTLYKAAIEPVIPGKEERVSIAKANNSTLQLYHERWGHQDKKHLVRDICEPCVFGKAHQLPFGTRVKTTKPGHSDTTFKSYLVTTEQNLTVKRSNVFYHRTEFRRDWTAPYKPEQNGGSKLENRTIVEMARTFKYSNSEVELPDAIWAELVTSAIYILNRTGKSPKVGNLSTHHPTISHGGVSEFVSGQPAQTSRGGTGSTFIVANLMGKLSGSDVRHLFRSSDEVPAKMDRGGRTFVRVREEKSTVDAMMRVKQLAGAANMGTCGKRGLKEYCLLTMVDVQHHELEVNNQGTREEEHFTLHYDGDNEILARPETAPGRRNSDLNDSTIVEIHMHLNVLNNLADLPKLQIKAEDIWQERWSTSTKYRTGHGEFAYHLRRKRKMEDEECDTSTSTAISSYVEVKIEPCVVFIVDASETFVAPVAPLEPSAPLKRLRHHIPERLGKDTLLYDELVYELAVRGLTEVGTVEQMRKTLRNLLRMERGPNPLSYPAHPFTVAEDLAALTQKAEEIKALVDDFDGISGTGALDVSLLNVDSGEDSDDEAPPTAATSFGRGDTSFRAPSVPVYKWNLKFSGEDSRLSLSAFQMRVEELRVSRNVTEEELFQSVNDLFEGRALTCLLIITTGCLTKFVAELRVLMRVSLCSPRIWPELHPQFSRRQAREGHIGKVLELRQAQPFFLFVRRTPEEILLPMWCVATCTGASVIVVESKQAGGAGIREAQVESLRRICDLRYGRFNKPNALRINPRRRLLDRCSRRTRTTPGPDLGCHHPHHQVVDFPAEHLAIIILHSDHIRCSFRSSGVIRTYLEGEVTVHPAERQNHQAGRLAHSPRATRLLWGLYVNVFSPPPENKRSEANHSSENALDEDAVAEYSSSDMKLKPWQKLKRCMKMFVGDYFEMTSPPDIIADLNRNFVLTPETSSSPTPTRAGPGKGKVLALPPRSTGLGKGKGWKNVKEVQDSDTDSASDTEQTSIHSIATVQSGQKGIIWLARLVVVRAPPAVELGSMRYLRRAEVVGAEVVGAEVVGAEVVGAEVVGAEDSTSSDETEDQCQPSGRSSDEVSIISHDSTQKHDIGDTELWKCNNSAPYFTPFDISPPPIAPPQTARPSQGAMILTSTPNYNFTKDKATLKKGVAKSQVKQVTKSIFDDDSEKNEWSKQIKKDEKATAASEVDEKGKKKKKESQMTMYDY</sequence>
<dbReference type="GO" id="GO:0071897">
    <property type="term" value="P:DNA biosynthetic process"/>
    <property type="evidence" value="ECO:0007669"/>
    <property type="project" value="UniProtKB-ARBA"/>
</dbReference>
<evidence type="ECO:0000313" key="3">
    <source>
        <dbReference type="EMBL" id="KAH0810086.1"/>
    </source>
</evidence>
<dbReference type="GO" id="GO:0042575">
    <property type="term" value="C:DNA polymerase complex"/>
    <property type="evidence" value="ECO:0007669"/>
    <property type="project" value="UniProtKB-ARBA"/>
</dbReference>
<dbReference type="Gene3D" id="3.30.420.10">
    <property type="entry name" value="Ribonuclease H-like superfamily/Ribonuclease H"/>
    <property type="match status" value="2"/>
</dbReference>
<dbReference type="InterPro" id="IPR043502">
    <property type="entry name" value="DNA/RNA_pol_sf"/>
</dbReference>
<dbReference type="EMBL" id="JABDTM020027725">
    <property type="protein sequence ID" value="KAH0810086.1"/>
    <property type="molecule type" value="Genomic_DNA"/>
</dbReference>
<keyword evidence="4" id="KW-1185">Reference proteome</keyword>
<evidence type="ECO:0000259" key="2">
    <source>
        <dbReference type="Pfam" id="PF17919"/>
    </source>
</evidence>
<feature type="region of interest" description="Disordered" evidence="1">
    <location>
        <begin position="1848"/>
        <end position="1875"/>
    </location>
</feature>
<feature type="region of interest" description="Disordered" evidence="1">
    <location>
        <begin position="1954"/>
        <end position="2001"/>
    </location>
</feature>
<feature type="compositionally biased region" description="Basic and acidic residues" evidence="1">
    <location>
        <begin position="1964"/>
        <end position="1987"/>
    </location>
</feature>
<evidence type="ECO:0000313" key="4">
    <source>
        <dbReference type="Proteomes" id="UP000719412"/>
    </source>
</evidence>
<dbReference type="Pfam" id="PF14223">
    <property type="entry name" value="Retrotran_gag_2"/>
    <property type="match status" value="1"/>
</dbReference>
<reference evidence="3" key="1">
    <citation type="journal article" date="2020" name="J Insects Food Feed">
        <title>The yellow mealworm (Tenebrio molitor) genome: a resource for the emerging insects as food and feed industry.</title>
        <authorList>
            <person name="Eriksson T."/>
            <person name="Andere A."/>
            <person name="Kelstrup H."/>
            <person name="Emery V."/>
            <person name="Picard C."/>
        </authorList>
    </citation>
    <scope>NUCLEOTIDE SEQUENCE</scope>
    <source>
        <strain evidence="3">Stoneville</strain>
        <tissue evidence="3">Whole head</tissue>
    </source>
</reference>
<dbReference type="InterPro" id="IPR041577">
    <property type="entry name" value="RT_RNaseH_2"/>
</dbReference>
<organism evidence="3 4">
    <name type="scientific">Tenebrio molitor</name>
    <name type="common">Yellow mealworm beetle</name>
    <dbReference type="NCBI Taxonomy" id="7067"/>
    <lineage>
        <taxon>Eukaryota</taxon>
        <taxon>Metazoa</taxon>
        <taxon>Ecdysozoa</taxon>
        <taxon>Arthropoda</taxon>
        <taxon>Hexapoda</taxon>
        <taxon>Insecta</taxon>
        <taxon>Pterygota</taxon>
        <taxon>Neoptera</taxon>
        <taxon>Endopterygota</taxon>
        <taxon>Coleoptera</taxon>
        <taxon>Polyphaga</taxon>
        <taxon>Cucujiformia</taxon>
        <taxon>Tenebrionidae</taxon>
        <taxon>Tenebrio</taxon>
    </lineage>
</organism>
<feature type="region of interest" description="Disordered" evidence="1">
    <location>
        <begin position="1349"/>
        <end position="1371"/>
    </location>
</feature>
<feature type="compositionally biased region" description="Low complexity" evidence="1">
    <location>
        <begin position="1730"/>
        <end position="1739"/>
    </location>
</feature>
<dbReference type="InterPro" id="IPR012337">
    <property type="entry name" value="RNaseH-like_sf"/>
</dbReference>
<dbReference type="SUPFAM" id="SSF56672">
    <property type="entry name" value="DNA/RNA polymerases"/>
    <property type="match status" value="1"/>
</dbReference>